<reference evidence="8 9" key="1">
    <citation type="submission" date="2020-10" db="EMBL/GenBank/DDBJ databases">
        <title>Sequencing the genomes of 1000 actinobacteria strains.</title>
        <authorList>
            <person name="Klenk H.-P."/>
        </authorList>
    </citation>
    <scope>NUCLEOTIDE SEQUENCE [LARGE SCALE GENOMIC DNA]</scope>
    <source>
        <strain evidence="8 9">DSM 46744</strain>
    </source>
</reference>
<keyword evidence="5" id="KW-0949">S-adenosyl-L-methionine</keyword>
<evidence type="ECO:0000256" key="5">
    <source>
        <dbReference type="ARBA" id="ARBA00022691"/>
    </source>
</evidence>
<protein>
    <submittedName>
        <fullName evidence="8">Precorrin-6Y C5,15-methyltransferase (Decarboxylating)</fullName>
        <ecNumber evidence="8">2.1.1.132</ecNumber>
    </submittedName>
</protein>
<comment type="caution">
    <text evidence="8">The sequence shown here is derived from an EMBL/GenBank/DDBJ whole genome shotgun (WGS) entry which is preliminary data.</text>
</comment>
<evidence type="ECO:0000259" key="7">
    <source>
        <dbReference type="Pfam" id="PF00590"/>
    </source>
</evidence>
<dbReference type="SUPFAM" id="SSF53335">
    <property type="entry name" value="S-adenosyl-L-methionine-dependent methyltransferases"/>
    <property type="match status" value="1"/>
</dbReference>
<dbReference type="EC" id="2.1.1.132" evidence="8"/>
<keyword evidence="4 8" id="KW-0808">Transferase</keyword>
<feature type="compositionally biased region" description="Gly residues" evidence="6">
    <location>
        <begin position="1"/>
        <end position="10"/>
    </location>
</feature>
<dbReference type="CDD" id="cd11644">
    <property type="entry name" value="Precorrin-6Y-MT"/>
    <property type="match status" value="1"/>
</dbReference>
<dbReference type="InterPro" id="IPR029063">
    <property type="entry name" value="SAM-dependent_MTases_sf"/>
</dbReference>
<keyword evidence="2" id="KW-0169">Cobalamin biosynthesis</keyword>
<evidence type="ECO:0000256" key="1">
    <source>
        <dbReference type="ARBA" id="ARBA00004953"/>
    </source>
</evidence>
<dbReference type="PANTHER" id="PTHR43182:SF1">
    <property type="entry name" value="COBALT-PRECORRIN-7 C(5)-METHYLTRANSFERASE"/>
    <property type="match status" value="1"/>
</dbReference>
<dbReference type="NCBIfam" id="TIGR02469">
    <property type="entry name" value="CbiT"/>
    <property type="match status" value="1"/>
</dbReference>
<dbReference type="InterPro" id="IPR014008">
    <property type="entry name" value="Cbl_synth_MTase_CbiT"/>
</dbReference>
<sequence length="449" mass="45826">MSDVGNSGGPLGPPDGRRAATGAQGATGRAAGRRGAGAGAGEAPPTAEDVLGHRVTVVGIGADGWDGLGGAARDALRSAEVLVGGARQLAMLPDFAAECVAVAWPSPMLPALPALFEEHRGRRVVVVASGDPMFFGVGTTLVRLLGASNVRVLPHVSSVSLACARLGWSLEDTDVVTAVGRPLAALNRLLAPGRRVLVLSADAGTPREVVELLDEQGFGASEVTVLERLGGPDERVGPPRADVAALNIVAVDCRGAGVQVVPGLPDDAYEHDGQLTKREVRAITLARLAPVPGELLWDVGAGAGSIAIEWMRAHRSCRAVAVEARAARADAIRANAGRLGVPALRVVVGEAPKALDGLDGPDAVFVGGGVTADGMIDACWAALRPGGRLVANAVTLESESALVEARGRWGGELTRVEVSRAGPVGGFTGWRAKMPVTQWCAVKGSAVES</sequence>
<dbReference type="InterPro" id="IPR006365">
    <property type="entry name" value="Cbl_synth_CobL"/>
</dbReference>
<dbReference type="Pfam" id="PF00590">
    <property type="entry name" value="TP_methylase"/>
    <property type="match status" value="1"/>
</dbReference>
<comment type="pathway">
    <text evidence="1">Cofactor biosynthesis; adenosylcobalamin biosynthesis.</text>
</comment>
<dbReference type="SUPFAM" id="SSF53790">
    <property type="entry name" value="Tetrapyrrole methylase"/>
    <property type="match status" value="1"/>
</dbReference>
<dbReference type="EMBL" id="JADBDZ010000001">
    <property type="protein sequence ID" value="MBE1537144.1"/>
    <property type="molecule type" value="Genomic_DNA"/>
</dbReference>
<dbReference type="Gene3D" id="3.30.950.10">
    <property type="entry name" value="Methyltransferase, Cobalt-precorrin-4 Transmethylase, Domain 2"/>
    <property type="match status" value="1"/>
</dbReference>
<name>A0ABR9K2P8_9ACTN</name>
<dbReference type="GO" id="GO:0032259">
    <property type="term" value="P:methylation"/>
    <property type="evidence" value="ECO:0007669"/>
    <property type="project" value="UniProtKB-KW"/>
</dbReference>
<evidence type="ECO:0000313" key="9">
    <source>
        <dbReference type="Proteomes" id="UP000627838"/>
    </source>
</evidence>
<dbReference type="InterPro" id="IPR014777">
    <property type="entry name" value="4pyrrole_Mease_sub1"/>
</dbReference>
<evidence type="ECO:0000256" key="3">
    <source>
        <dbReference type="ARBA" id="ARBA00022603"/>
    </source>
</evidence>
<dbReference type="Gene3D" id="3.40.50.150">
    <property type="entry name" value="Vaccinia Virus protein VP39"/>
    <property type="match status" value="1"/>
</dbReference>
<organism evidence="8 9">
    <name type="scientific">Actinomadura algeriensis</name>
    <dbReference type="NCBI Taxonomy" id="1679523"/>
    <lineage>
        <taxon>Bacteria</taxon>
        <taxon>Bacillati</taxon>
        <taxon>Actinomycetota</taxon>
        <taxon>Actinomycetes</taxon>
        <taxon>Streptosporangiales</taxon>
        <taxon>Thermomonosporaceae</taxon>
        <taxon>Actinomadura</taxon>
    </lineage>
</organism>
<dbReference type="InterPro" id="IPR012818">
    <property type="entry name" value="CbiE"/>
</dbReference>
<feature type="region of interest" description="Disordered" evidence="6">
    <location>
        <begin position="1"/>
        <end position="48"/>
    </location>
</feature>
<dbReference type="InterPro" id="IPR050714">
    <property type="entry name" value="Cobalamin_biosynth_MTase"/>
</dbReference>
<dbReference type="Proteomes" id="UP000627838">
    <property type="component" value="Unassembled WGS sequence"/>
</dbReference>
<evidence type="ECO:0000313" key="8">
    <source>
        <dbReference type="EMBL" id="MBE1537144.1"/>
    </source>
</evidence>
<proteinExistence type="predicted"/>
<dbReference type="GO" id="GO:0046025">
    <property type="term" value="F:precorrin-6Y C5,15-methyltransferase (decarboxylating) activity"/>
    <property type="evidence" value="ECO:0007669"/>
    <property type="project" value="UniProtKB-EC"/>
</dbReference>
<evidence type="ECO:0000256" key="6">
    <source>
        <dbReference type="SAM" id="MobiDB-lite"/>
    </source>
</evidence>
<dbReference type="InterPro" id="IPR000878">
    <property type="entry name" value="4pyrrol_Mease"/>
</dbReference>
<dbReference type="InterPro" id="IPR014776">
    <property type="entry name" value="4pyrrole_Mease_sub2"/>
</dbReference>
<dbReference type="NCBIfam" id="TIGR02467">
    <property type="entry name" value="CbiE"/>
    <property type="match status" value="1"/>
</dbReference>
<dbReference type="Gene3D" id="3.40.1010.10">
    <property type="entry name" value="Cobalt-precorrin-4 Transmethylase, Domain 1"/>
    <property type="match status" value="1"/>
</dbReference>
<evidence type="ECO:0000256" key="4">
    <source>
        <dbReference type="ARBA" id="ARBA00022679"/>
    </source>
</evidence>
<evidence type="ECO:0000256" key="2">
    <source>
        <dbReference type="ARBA" id="ARBA00022573"/>
    </source>
</evidence>
<feature type="domain" description="Tetrapyrrole methylase" evidence="7">
    <location>
        <begin position="54"/>
        <end position="237"/>
    </location>
</feature>
<accession>A0ABR9K2P8</accession>
<dbReference type="PANTHER" id="PTHR43182">
    <property type="entry name" value="COBALT-PRECORRIN-6B C(15)-METHYLTRANSFERASE (DECARBOXYLATING)"/>
    <property type="match status" value="1"/>
</dbReference>
<gene>
    <name evidence="8" type="ORF">H4W34_006977</name>
</gene>
<dbReference type="RefSeq" id="WP_192763068.1">
    <property type="nucleotide sequence ID" value="NZ_JADBDZ010000001.1"/>
</dbReference>
<dbReference type="PIRSF" id="PIRSF036428">
    <property type="entry name" value="CobL"/>
    <property type="match status" value="1"/>
</dbReference>
<keyword evidence="3 8" id="KW-0489">Methyltransferase</keyword>
<keyword evidence="9" id="KW-1185">Reference proteome</keyword>
<dbReference type="InterPro" id="IPR035996">
    <property type="entry name" value="4pyrrol_Methylase_sf"/>
</dbReference>
<feature type="compositionally biased region" description="Low complexity" evidence="6">
    <location>
        <begin position="19"/>
        <end position="30"/>
    </location>
</feature>